<accession>A0A3P1SFF8</accession>
<dbReference type="AlphaFoldDB" id="A0A3P1SFF8"/>
<comment type="caution">
    <text evidence="3">The sequence shown here is derived from an EMBL/GenBank/DDBJ whole genome shotgun (WGS) entry which is preliminary data.</text>
</comment>
<dbReference type="InterPro" id="IPR050256">
    <property type="entry name" value="Glycosyltransferase_2"/>
</dbReference>
<sequence length="224" mass="24730">MSTFDDTWLVVPMYNEACVVGEVVAELRTIFPHVVCVDDASEDNSVREALSAGALVLSHPVNLGQGAALQTGFDWALMHPQCRYVITFDADGQHCLSDALAMRERAEACDLAFVFGSRFLDHTADTGLLKQWVLKTAATFTRWRTGLDVTDAHNGLRLIRRDALESVRLSQARMAHASQIVAQLAATGLPWEELSVTIHYTDYSRSKGQPLLNSVNILVDLAMR</sequence>
<evidence type="ECO:0000259" key="2">
    <source>
        <dbReference type="Pfam" id="PF00535"/>
    </source>
</evidence>
<dbReference type="Gene3D" id="3.90.550.10">
    <property type="entry name" value="Spore Coat Polysaccharide Biosynthesis Protein SpsA, Chain A"/>
    <property type="match status" value="1"/>
</dbReference>
<dbReference type="RefSeq" id="WP_124869064.1">
    <property type="nucleotide sequence ID" value="NZ_RQZF01000003.1"/>
</dbReference>
<dbReference type="PANTHER" id="PTHR48090:SF7">
    <property type="entry name" value="RFBJ PROTEIN"/>
    <property type="match status" value="1"/>
</dbReference>
<organism evidence="3 4">
    <name type="scientific">Schaalia canis</name>
    <dbReference type="NCBI Taxonomy" id="100469"/>
    <lineage>
        <taxon>Bacteria</taxon>
        <taxon>Bacillati</taxon>
        <taxon>Actinomycetota</taxon>
        <taxon>Actinomycetes</taxon>
        <taxon>Actinomycetales</taxon>
        <taxon>Actinomycetaceae</taxon>
        <taxon>Schaalia</taxon>
    </lineage>
</organism>
<keyword evidence="4" id="KW-1185">Reference proteome</keyword>
<evidence type="ECO:0000313" key="3">
    <source>
        <dbReference type="EMBL" id="RRC95485.1"/>
    </source>
</evidence>
<protein>
    <submittedName>
        <fullName evidence="3">Glycosyltransferase family 2 protein</fullName>
    </submittedName>
</protein>
<dbReference type="Pfam" id="PF00535">
    <property type="entry name" value="Glycos_transf_2"/>
    <property type="match status" value="1"/>
</dbReference>
<keyword evidence="3" id="KW-0808">Transferase</keyword>
<feature type="domain" description="Glycosyltransferase 2-like" evidence="2">
    <location>
        <begin position="9"/>
        <end position="166"/>
    </location>
</feature>
<dbReference type="EMBL" id="RQZF01000003">
    <property type="protein sequence ID" value="RRC95485.1"/>
    <property type="molecule type" value="Genomic_DNA"/>
</dbReference>
<dbReference type="PANTHER" id="PTHR48090">
    <property type="entry name" value="UNDECAPRENYL-PHOSPHATE 4-DEOXY-4-FORMAMIDO-L-ARABINOSE TRANSFERASE-RELATED"/>
    <property type="match status" value="1"/>
</dbReference>
<dbReference type="Proteomes" id="UP000280444">
    <property type="component" value="Unassembled WGS sequence"/>
</dbReference>
<dbReference type="InterPro" id="IPR001173">
    <property type="entry name" value="Glyco_trans_2-like"/>
</dbReference>
<reference evidence="3 4" key="1">
    <citation type="submission" date="2018-11" db="EMBL/GenBank/DDBJ databases">
        <title>Genomes From Bacteria Associated with the Canine Oral Cavity: a Test Case for Automated Genome-Based Taxonomic Assignment.</title>
        <authorList>
            <person name="Coil D.A."/>
            <person name="Jospin G."/>
            <person name="Darling A.E."/>
            <person name="Wallis C."/>
            <person name="Davis I.J."/>
            <person name="Harris S."/>
            <person name="Eisen J.A."/>
            <person name="Holcombe L.J."/>
            <person name="O'Flynn C."/>
        </authorList>
    </citation>
    <scope>NUCLEOTIDE SEQUENCE [LARGE SCALE GENOMIC DNA]</scope>
    <source>
        <strain evidence="3 4">OH770</strain>
    </source>
</reference>
<comment type="similarity">
    <text evidence="1">Belongs to the glycosyltransferase 2 family.</text>
</comment>
<dbReference type="InterPro" id="IPR029044">
    <property type="entry name" value="Nucleotide-diphossugar_trans"/>
</dbReference>
<gene>
    <name evidence="3" type="ORF">EII11_04185</name>
</gene>
<dbReference type="GO" id="GO:0016740">
    <property type="term" value="F:transferase activity"/>
    <property type="evidence" value="ECO:0007669"/>
    <property type="project" value="UniProtKB-KW"/>
</dbReference>
<name>A0A3P1SFF8_9ACTO</name>
<evidence type="ECO:0000256" key="1">
    <source>
        <dbReference type="ARBA" id="ARBA00006739"/>
    </source>
</evidence>
<proteinExistence type="inferred from homology"/>
<dbReference type="CDD" id="cd04179">
    <property type="entry name" value="DPM_DPG-synthase_like"/>
    <property type="match status" value="1"/>
</dbReference>
<evidence type="ECO:0000313" key="4">
    <source>
        <dbReference type="Proteomes" id="UP000280444"/>
    </source>
</evidence>
<dbReference type="SUPFAM" id="SSF53448">
    <property type="entry name" value="Nucleotide-diphospho-sugar transferases"/>
    <property type="match status" value="1"/>
</dbReference>
<dbReference type="OrthoDB" id="9810303at2"/>